<protein>
    <submittedName>
        <fullName evidence="1 3">Uncharacterized protein</fullName>
    </submittedName>
</protein>
<evidence type="ECO:0000313" key="2">
    <source>
        <dbReference type="Proteomes" id="UP000035682"/>
    </source>
</evidence>
<dbReference type="CTD" id="36376580"/>
<evidence type="ECO:0000313" key="4">
    <source>
        <dbReference type="WormBase" id="SRAE_1000247000"/>
    </source>
</evidence>
<keyword evidence="2" id="KW-1185">Reference proteome</keyword>
<dbReference type="OrthoDB" id="5791708at2759"/>
<organism evidence="1">
    <name type="scientific">Strongyloides ratti</name>
    <name type="common">Parasitic roundworm</name>
    <dbReference type="NCBI Taxonomy" id="34506"/>
    <lineage>
        <taxon>Eukaryota</taxon>
        <taxon>Metazoa</taxon>
        <taxon>Ecdysozoa</taxon>
        <taxon>Nematoda</taxon>
        <taxon>Chromadorea</taxon>
        <taxon>Rhabditida</taxon>
        <taxon>Tylenchina</taxon>
        <taxon>Panagrolaimomorpha</taxon>
        <taxon>Strongyloidoidea</taxon>
        <taxon>Strongyloididae</taxon>
        <taxon>Strongyloides</taxon>
    </lineage>
</organism>
<dbReference type="STRING" id="34506.A0A090L9R8"/>
<evidence type="ECO:0000313" key="3">
    <source>
        <dbReference type="WBParaSite" id="SRAE_1000247000.1"/>
    </source>
</evidence>
<gene>
    <name evidence="1 3 4" type="ORF">SRAE_1000247000</name>
</gene>
<dbReference type="WBParaSite" id="SRAE_1000247000.1">
    <property type="protein sequence ID" value="SRAE_1000247000.1"/>
    <property type="gene ID" value="WBGene00259085"/>
</dbReference>
<dbReference type="WormBase" id="SRAE_1000247000">
    <property type="protein sequence ID" value="SRP11584"/>
    <property type="gene ID" value="WBGene00259085"/>
</dbReference>
<dbReference type="AlphaFoldDB" id="A0A090L9R8"/>
<reference evidence="3" key="2">
    <citation type="submission" date="2020-12" db="UniProtKB">
        <authorList>
            <consortium name="WormBaseParasite"/>
        </authorList>
    </citation>
    <scope>IDENTIFICATION</scope>
</reference>
<reference evidence="1 2" key="1">
    <citation type="submission" date="2014-09" db="EMBL/GenBank/DDBJ databases">
        <authorList>
            <person name="Martin A.A."/>
        </authorList>
    </citation>
    <scope>NUCLEOTIDE SEQUENCE</scope>
    <source>
        <strain evidence="2">ED321</strain>
        <strain evidence="1">ED321 Heterogonic</strain>
    </source>
</reference>
<accession>A0A090L9R8</accession>
<dbReference type="EMBL" id="LN609528">
    <property type="protein sequence ID" value="CEF64215.1"/>
    <property type="molecule type" value="Genomic_DNA"/>
</dbReference>
<evidence type="ECO:0000313" key="1">
    <source>
        <dbReference type="EMBL" id="CEF64215.1"/>
    </source>
</evidence>
<sequence length="161" mass="18677">MNSTTPIVPQELLDNLETLSVGKVCLIGKELSQDLFRKIPIFLRCFKDNLDKKTYLPPEFDMLLNSCNLILQKIVECRIIIDKKLNQTAEICPETFIKQFTTGKCPTYRKSSTLIEKEQEFNKNRIKLIKLSNALKWIDWQDTVIDPRNLKKPQAPLVVPK</sequence>
<proteinExistence type="predicted"/>
<dbReference type="Proteomes" id="UP000035682">
    <property type="component" value="Unplaced"/>
</dbReference>
<dbReference type="RefSeq" id="XP_024503416.1">
    <property type="nucleotide sequence ID" value="XM_024649549.1"/>
</dbReference>
<dbReference type="GeneID" id="36376580"/>
<name>A0A090L9R8_STRRB</name>